<organism evidence="7">
    <name type="scientific">Hydra vulgaris</name>
    <name type="common">Hydra</name>
    <name type="synonym">Hydra attenuata</name>
    <dbReference type="NCBI Taxonomy" id="6087"/>
    <lineage>
        <taxon>Eukaryota</taxon>
        <taxon>Metazoa</taxon>
        <taxon>Cnidaria</taxon>
        <taxon>Hydrozoa</taxon>
        <taxon>Hydroidolina</taxon>
        <taxon>Anthoathecata</taxon>
        <taxon>Aplanulata</taxon>
        <taxon>Hydridae</taxon>
        <taxon>Hydra</taxon>
    </lineage>
</organism>
<keyword evidence="3" id="KW-0378">Hydrolase</keyword>
<dbReference type="InterPro" id="IPR036412">
    <property type="entry name" value="HAD-like_sf"/>
</dbReference>
<protein>
    <recommendedName>
        <fullName evidence="6">5'-nucleotidase domain-containing protein 1</fullName>
    </recommendedName>
</protein>
<feature type="non-terminal residue" evidence="7">
    <location>
        <position position="1"/>
    </location>
</feature>
<comment type="similarity">
    <text evidence="1">Belongs to the 5'(3')-deoxyribonucleotidase family.</text>
</comment>
<evidence type="ECO:0000256" key="4">
    <source>
        <dbReference type="ARBA" id="ARBA00022842"/>
    </source>
</evidence>
<evidence type="ECO:0000256" key="5">
    <source>
        <dbReference type="ARBA" id="ARBA00022990"/>
    </source>
</evidence>
<dbReference type="Gene3D" id="3.40.50.300">
    <property type="entry name" value="P-loop containing nucleotide triphosphate hydrolases"/>
    <property type="match status" value="1"/>
</dbReference>
<evidence type="ECO:0000256" key="3">
    <source>
        <dbReference type="ARBA" id="ARBA00022801"/>
    </source>
</evidence>
<dbReference type="Gene3D" id="3.40.50.1000">
    <property type="entry name" value="HAD superfamily/HAD-like"/>
    <property type="match status" value="1"/>
</dbReference>
<evidence type="ECO:0000256" key="6">
    <source>
        <dbReference type="ARBA" id="ARBA00069357"/>
    </source>
</evidence>
<dbReference type="InterPro" id="IPR008380">
    <property type="entry name" value="HAD-SF_hydro_IG_5-nucl"/>
</dbReference>
<evidence type="ECO:0000256" key="1">
    <source>
        <dbReference type="ARBA" id="ARBA00009589"/>
    </source>
</evidence>
<proteinExistence type="evidence at transcript level"/>
<dbReference type="FunFam" id="3.40.50.1000:FF:000086">
    <property type="entry name" value="LD24878p"/>
    <property type="match status" value="1"/>
</dbReference>
<dbReference type="PANTHER" id="PTHR12103">
    <property type="entry name" value="5'-NUCLEOTIDASE DOMAIN-CONTAINING"/>
    <property type="match status" value="1"/>
</dbReference>
<dbReference type="InterPro" id="IPR027417">
    <property type="entry name" value="P-loop_NTPase"/>
</dbReference>
<dbReference type="OrthoDB" id="67296at2759"/>
<name>T2MBT8_HYDVU</name>
<gene>
    <name evidence="7" type="primary">NT5DC1</name>
</gene>
<reference evidence="7" key="1">
    <citation type="journal article" date="2013" name="Genome Biol. Evol.">
        <title>Punctuated emergences of genetic and phenotypic innovations in eumetazoan, bilaterian, euteleostome, and hominidae ancestors.</title>
        <authorList>
            <person name="Wenger Y."/>
            <person name="Galliot B."/>
        </authorList>
    </citation>
    <scope>NUCLEOTIDE SEQUENCE</scope>
    <source>
        <tissue evidence="7">Whole animals</tissue>
    </source>
</reference>
<dbReference type="AlphaFoldDB" id="T2MBT8"/>
<dbReference type="EMBL" id="HAAD01003362">
    <property type="protein sequence ID" value="CDG69594.1"/>
    <property type="molecule type" value="mRNA"/>
</dbReference>
<dbReference type="SUPFAM" id="SSF56784">
    <property type="entry name" value="HAD-like"/>
    <property type="match status" value="1"/>
</dbReference>
<evidence type="ECO:0000256" key="2">
    <source>
        <dbReference type="ARBA" id="ARBA00022723"/>
    </source>
</evidence>
<dbReference type="GO" id="GO:0046872">
    <property type="term" value="F:metal ion binding"/>
    <property type="evidence" value="ECO:0007669"/>
    <property type="project" value="UniProtKB-KW"/>
</dbReference>
<accession>T2MBT8</accession>
<dbReference type="PANTHER" id="PTHR12103:SF38">
    <property type="entry name" value="5'-NUCLEOTIDASE DOMAIN-CONTAINING PROTEIN 1"/>
    <property type="match status" value="1"/>
</dbReference>
<keyword evidence="2" id="KW-0479">Metal-binding</keyword>
<keyword evidence="4" id="KW-0460">Magnesium</keyword>
<keyword evidence="5" id="KW-0007">Acetylation</keyword>
<dbReference type="InterPro" id="IPR023214">
    <property type="entry name" value="HAD_sf"/>
</dbReference>
<dbReference type="Pfam" id="PF05761">
    <property type="entry name" value="5_nucleotid"/>
    <property type="match status" value="1"/>
</dbReference>
<sequence length="582" mass="66845">SHGLKNMSGDYISEMYGIKRLWSQFSILKEKVYNHEGYVLLENFFLMPAALLIGEIIEEVDKVNNGVLSDYTHVWKDVAAALLLNFQPSSFKAELGMFFPSLKKDIKRYIKKCPSSVMTWIKKLKVSGKTIVLITDSYGDYAEFIMSFTFGLDWKESFDYIIVAANKPNFFQDEFKSRNFIKVHEGNLTNVEVADLQKHTLYARGHACQLERVLRSCSDSLKVVYFGDSMKSDIYPPKKFMNWDTVAVLEELEAEKVCFKNNKFNGALSAFKATSKEKQLIASTQWGSFFTDEYDNTSINNYNNNSNDVNYVINTFWADIVCRYSRLAIPLLDYIAGTNYNIVDDISTMADIITSIAFKKILMLNYLEEDKNIDHELFPNHSILRYLVCGPKNCGRTSFLFELAFQFAENEKNVLFISNKQLGSLPCLFNFRSQPSSHSLKRIKIFYTPKPNEFLKLMAEIHLEDLIYDLILVDNFDEIYNHNMKEPLSTATKLCAFLFDAVDYFQSNGARTILAVSITCHSGCTKFIEVLEKQLYNRIEYYPHHSGIGYVIKSSSCLGSDSDSDVIGIHSYFKEGQIWLDL</sequence>
<dbReference type="GO" id="GO:0008253">
    <property type="term" value="F:5'-nucleotidase activity"/>
    <property type="evidence" value="ECO:0007669"/>
    <property type="project" value="TreeGrafter"/>
</dbReference>
<evidence type="ECO:0000313" key="7">
    <source>
        <dbReference type="EMBL" id="CDG69594.1"/>
    </source>
</evidence>